<dbReference type="PANTHER" id="PTHR12706">
    <property type="entry name" value="STRAWBERRY NOTCH-RELATED"/>
    <property type="match status" value="1"/>
</dbReference>
<dbReference type="GO" id="GO:0006355">
    <property type="term" value="P:regulation of DNA-templated transcription"/>
    <property type="evidence" value="ECO:0007669"/>
    <property type="project" value="InterPro"/>
</dbReference>
<dbReference type="InterPro" id="IPR027417">
    <property type="entry name" value="P-loop_NTPase"/>
</dbReference>
<dbReference type="Pfam" id="PF13872">
    <property type="entry name" value="AAA_34"/>
    <property type="match status" value="1"/>
</dbReference>
<evidence type="ECO:0000259" key="3">
    <source>
        <dbReference type="Pfam" id="PF13872"/>
    </source>
</evidence>
<proteinExistence type="inferred from homology"/>
<dbReference type="Pfam" id="PF13871">
    <property type="entry name" value="Helicase_C_4"/>
    <property type="match status" value="1"/>
</dbReference>
<dbReference type="InterPro" id="IPR026741">
    <property type="entry name" value="SNO"/>
</dbReference>
<dbReference type="InterPro" id="IPR026937">
    <property type="entry name" value="SBNO_Helicase_C_dom"/>
</dbReference>
<dbReference type="SUPFAM" id="SSF52540">
    <property type="entry name" value="P-loop containing nucleoside triphosphate hydrolases"/>
    <property type="match status" value="1"/>
</dbReference>
<organism evidence="4">
    <name type="scientific">Litopenaeus vannamei majanivirus Nimav-1_LVa</name>
    <dbReference type="NCBI Taxonomy" id="2984273"/>
    <lineage>
        <taxon>Viruses</taxon>
        <taxon>Viruses incertae sedis</taxon>
        <taxon>Naldaviricetes</taxon>
        <taxon>Nimaviridae</taxon>
    </lineage>
</organism>
<dbReference type="Gene3D" id="3.40.50.300">
    <property type="entry name" value="P-loop containing nucleotide triphosphate hydrolases"/>
    <property type="match status" value="2"/>
</dbReference>
<dbReference type="PANTHER" id="PTHR12706:SF30">
    <property type="entry name" value="PROTEIN STRAWBERRY NOTCH-RELATED"/>
    <property type="match status" value="1"/>
</dbReference>
<dbReference type="GO" id="GO:0042393">
    <property type="term" value="F:histone binding"/>
    <property type="evidence" value="ECO:0007669"/>
    <property type="project" value="TreeGrafter"/>
</dbReference>
<feature type="domain" description="Strawberry notch helicase C" evidence="2">
    <location>
        <begin position="705"/>
        <end position="870"/>
    </location>
</feature>
<evidence type="ECO:0000259" key="2">
    <source>
        <dbReference type="Pfam" id="PF13871"/>
    </source>
</evidence>
<evidence type="ECO:0000313" key="4">
    <source>
        <dbReference type="EMBL" id="BDT62099.1"/>
    </source>
</evidence>
<dbReference type="GO" id="GO:0031490">
    <property type="term" value="F:chromatin DNA binding"/>
    <property type="evidence" value="ECO:0007669"/>
    <property type="project" value="TreeGrafter"/>
</dbReference>
<comment type="similarity">
    <text evidence="1">Belongs to the SBNO family.</text>
</comment>
<sequence>MMNRIQWQKQSFPLLFPSVDTVEAIGSNKFAVPSFEVYESKALLEVGRCDTLTKGGMDDCWVDGYTQPRFLLRPMSLITLQGEAVRLFSVQYYKHRDNLGYIDARSKNIYGGGFVIGDGTGVGKSREIAGMIVTTILVEQYLNKKKNILCRCTPPLIIWLTCSEQLFATCKKAFAEVLTLTKKNKYSLKNMTNNGLTTIDLEGDDLFIQFMSIKQFLTDTPAVQTTNSIEPLPPCSRFSLLHPTVLFLTYNGLMINFENIMNVFKEEVMFPTAMFCDEFHKIKNISDKMRLAINNRNKSGNDIRSLYAIMHDTFDRNKKNNRLQLNVADSMKLFVDHLKSKTFLVMSSATPFQNNQDLHTIDHIIRNIAPRYHLLDQYDGTPTGMNSSEYSTLFLESIIKLLYNHGIYVSRTISMNGIRCSIVQKPISTATTFMIDEISSYLAEMKNLAKTAHSDIIMLNHIIDQIIKSQEWRSSSALIDGLKTFAETINAGKHNSVKLRSGYKLVFTEWNNAWKYLYDGQQQDDENDGLQKKKIKLDESVISLSSVNPLTTSKVFRAQPYRFLSGQLKVNLAAFCVAINKNILLSLKNKSVLKYIQTVRKQKEPQKMVVSIEQTGDSFYNHIINEIRADKLFFSKEKNVININRLSVLDKAPASHFIINAYKTLLKSLLLDTTYRIVSLEKETMCFFLLPRLPPPAPLILLDENFLDQIEVGVGEGRYIEVTKRKYSGRLMSEGTLEIVPINTSMKNTDRDFQLFKHSSSVDVAIVGKSGNTGFDFHDSRDNIAQARRIHIIADLPHDAISFLQSIGRTHRNNQRSLPRYCLFLTNIPTEKRFVDTLESRVRDSKAGTYGDRYCQNTLSLKKNEKNITTINNEKLVEENNKKSSDNDNSSRKNVCIDKIDFLENEFVMKVLGITLQLLAGEYNPLDLFFRVAKLGYRNGYLFIPIEGLGDSKFYLSIVEFAFECASVLLVEHNSSNKKKYKPITFQSGQAARATVLLIDKQKRQKILDEILECLCYFYDSSIMDVGLRGYTIDKKEIQRVVSTSIQFWKIFSPSKMTKRSHLLAAVARLSNEDKKKKSNISIETIFHRSAITIFAHDDVQLPPPMEVLTVSTHNDTAKFVMGGCLSNIPTVVACNLLYTLKEKTPQLFLDICNEITPYRKENGNNVDSCLLSLSRLLVNKGLTYKQFRNYFMPLSEQKLLHSLFSKVREWLSTEEWFSRMCMMRKANYISAEYTRVIMRPHDINQLYARVDNDDINNIICDSNFIIECQLSLCSDNEKMKKINTGSDITIRLTPDNTIFINTLFNTLLLTNARRDMVKFKFSNCNSFGLPSIALVCYQ</sequence>
<feature type="domain" description="Strawberry notch AAA" evidence="3">
    <location>
        <begin position="111"/>
        <end position="287"/>
    </location>
</feature>
<accession>A0A9C7C7R8</accession>
<name>A0A9C7C7R8_9VIRU</name>
<dbReference type="InterPro" id="IPR039187">
    <property type="entry name" value="SNO_AAA"/>
</dbReference>
<protein>
    <submittedName>
        <fullName evidence="4">Wsv026-like protein</fullName>
    </submittedName>
</protein>
<evidence type="ECO:0000256" key="1">
    <source>
        <dbReference type="ARBA" id="ARBA00006992"/>
    </source>
</evidence>
<reference evidence="4" key="1">
    <citation type="submission" date="2022-10" db="EMBL/GenBank/DDBJ databases">
        <title>Genome sequences of endogenous nimaviruses in decapod crustaceans.</title>
        <authorList>
            <person name="Kawato S."/>
            <person name="Nozaki R."/>
            <person name="Kondo H."/>
            <person name="Hirono I."/>
        </authorList>
    </citation>
    <scope>NUCLEOTIDE SEQUENCE</scope>
    <source>
        <strain evidence="4">Lva-Nima_1</strain>
    </source>
</reference>
<dbReference type="EMBL" id="LC738872">
    <property type="protein sequence ID" value="BDT62099.1"/>
    <property type="molecule type" value="Genomic_DNA"/>
</dbReference>